<keyword evidence="7" id="KW-0407">Ion channel</keyword>
<keyword evidence="2" id="KW-0813">Transport</keyword>
<evidence type="ECO:0000313" key="10">
    <source>
        <dbReference type="Proteomes" id="UP001652625"/>
    </source>
</evidence>
<dbReference type="GeneID" id="105843961"/>
<dbReference type="Gene3D" id="1.10.287.70">
    <property type="match status" value="1"/>
</dbReference>
<dbReference type="RefSeq" id="XP_065651646.1">
    <property type="nucleotide sequence ID" value="XM_065795574.1"/>
</dbReference>
<proteinExistence type="predicted"/>
<evidence type="ECO:0000256" key="7">
    <source>
        <dbReference type="ARBA" id="ARBA00023303"/>
    </source>
</evidence>
<evidence type="ECO:0000256" key="3">
    <source>
        <dbReference type="ARBA" id="ARBA00022692"/>
    </source>
</evidence>
<name>A0ABM4BR79_HYDVU</name>
<keyword evidence="5" id="KW-0406">Ion transport</keyword>
<sequence length="446" mass="51590">MFQLSEFNLDVTKIMLLHKIFLVFLISIHQCWSMNVLLNAIFWEKKPFIFETSDGRIDGIIPKMFQEGENYCGNETFKLILYQKHVPSRKKFQELLQSEIQYGERDLLEVAKEKAIWFPDDSFNTSHYQLQRRGLRSFQLMKSDSLAIIVPRYMISLPIKMLRGIYSCRQILVLTMMLALIFGMIIWFIERTYNSEFSKYFVKGSATGLWWSVVSMTTVGYGDIVPRSIFGKIIACIWLFIGVVIACLMTATVTQVINGLDGLDIVDQKVSALENSYELKAAEEMYNAHVLPAESYFEVLELVRNGTAFAAVINVDSAAWIQKEINDDKQDVPLRIIKIVPAHLQINCLISTNLSKQAKDAFNCMYDQKDEVYSQSIDHFRRICHTQTLYVDSITEMFRKSTLYRLLIGILFVLVCLGLGFEFQMRRNNNENVGKNFKQLRAESLF</sequence>
<keyword evidence="4 8" id="KW-1133">Transmembrane helix</keyword>
<evidence type="ECO:0000313" key="12">
    <source>
        <dbReference type="RefSeq" id="XP_065651646.1"/>
    </source>
</evidence>
<keyword evidence="6 8" id="KW-0472">Membrane</keyword>
<evidence type="ECO:0000259" key="9">
    <source>
        <dbReference type="Pfam" id="PF07885"/>
    </source>
</evidence>
<reference evidence="11 12" key="1">
    <citation type="submission" date="2025-05" db="UniProtKB">
        <authorList>
            <consortium name="RefSeq"/>
        </authorList>
    </citation>
    <scope>IDENTIFICATION</scope>
</reference>
<dbReference type="InterPro" id="IPR028325">
    <property type="entry name" value="VG_K_chnl"/>
</dbReference>
<feature type="transmembrane region" description="Helical" evidence="8">
    <location>
        <begin position="171"/>
        <end position="189"/>
    </location>
</feature>
<feature type="domain" description="Potassium channel" evidence="9">
    <location>
        <begin position="176"/>
        <end position="257"/>
    </location>
</feature>
<dbReference type="RefSeq" id="XP_065651645.1">
    <property type="nucleotide sequence ID" value="XM_065795573.1"/>
</dbReference>
<evidence type="ECO:0000256" key="1">
    <source>
        <dbReference type="ARBA" id="ARBA00004141"/>
    </source>
</evidence>
<evidence type="ECO:0000256" key="2">
    <source>
        <dbReference type="ARBA" id="ARBA00022448"/>
    </source>
</evidence>
<keyword evidence="10" id="KW-1185">Reference proteome</keyword>
<dbReference type="SUPFAM" id="SSF81324">
    <property type="entry name" value="Voltage-gated potassium channels"/>
    <property type="match status" value="1"/>
</dbReference>
<feature type="transmembrane region" description="Helical" evidence="8">
    <location>
        <begin position="209"/>
        <end position="226"/>
    </location>
</feature>
<evidence type="ECO:0000256" key="5">
    <source>
        <dbReference type="ARBA" id="ARBA00023065"/>
    </source>
</evidence>
<evidence type="ECO:0000256" key="6">
    <source>
        <dbReference type="ARBA" id="ARBA00023136"/>
    </source>
</evidence>
<feature type="transmembrane region" description="Helical" evidence="8">
    <location>
        <begin position="233"/>
        <end position="257"/>
    </location>
</feature>
<gene>
    <name evidence="11 12" type="primary">LOC105843961</name>
</gene>
<feature type="transmembrane region" description="Helical" evidence="8">
    <location>
        <begin position="20"/>
        <end position="43"/>
    </location>
</feature>
<accession>A0ABM4BR79</accession>
<organism evidence="10 11">
    <name type="scientific">Hydra vulgaris</name>
    <name type="common">Hydra</name>
    <name type="synonym">Hydra attenuata</name>
    <dbReference type="NCBI Taxonomy" id="6087"/>
    <lineage>
        <taxon>Eukaryota</taxon>
        <taxon>Metazoa</taxon>
        <taxon>Cnidaria</taxon>
        <taxon>Hydrozoa</taxon>
        <taxon>Hydroidolina</taxon>
        <taxon>Anthoathecata</taxon>
        <taxon>Aplanulata</taxon>
        <taxon>Hydridae</taxon>
        <taxon>Hydra</taxon>
    </lineage>
</organism>
<dbReference type="PANTHER" id="PTHR11537:SF252">
    <property type="entry name" value="POTASSIUM VOLTAGE-GATED CHANNEL PROTEIN SHAW"/>
    <property type="match status" value="1"/>
</dbReference>
<evidence type="ECO:0000256" key="4">
    <source>
        <dbReference type="ARBA" id="ARBA00022989"/>
    </source>
</evidence>
<evidence type="ECO:0000256" key="8">
    <source>
        <dbReference type="SAM" id="Phobius"/>
    </source>
</evidence>
<dbReference type="Proteomes" id="UP001652625">
    <property type="component" value="Chromosome 04"/>
</dbReference>
<dbReference type="InterPro" id="IPR013099">
    <property type="entry name" value="K_chnl_dom"/>
</dbReference>
<evidence type="ECO:0000313" key="11">
    <source>
        <dbReference type="RefSeq" id="XP_065651645.1"/>
    </source>
</evidence>
<dbReference type="Pfam" id="PF07885">
    <property type="entry name" value="Ion_trans_2"/>
    <property type="match status" value="1"/>
</dbReference>
<dbReference type="PRINTS" id="PR00169">
    <property type="entry name" value="KCHANNEL"/>
</dbReference>
<keyword evidence="3 8" id="KW-0812">Transmembrane</keyword>
<feature type="transmembrane region" description="Helical" evidence="8">
    <location>
        <begin position="403"/>
        <end position="421"/>
    </location>
</feature>
<protein>
    <submittedName>
        <fullName evidence="11 12">Uncharacterized protein LOC105843961 isoform X2</fullName>
    </submittedName>
</protein>
<dbReference type="PANTHER" id="PTHR11537">
    <property type="entry name" value="VOLTAGE-GATED POTASSIUM CHANNEL"/>
    <property type="match status" value="1"/>
</dbReference>
<comment type="subcellular location">
    <subcellularLocation>
        <location evidence="1">Membrane</location>
        <topology evidence="1">Multi-pass membrane protein</topology>
    </subcellularLocation>
</comment>